<gene>
    <name evidence="1" type="ORF">BKD30_14350</name>
</gene>
<accession>A0A1R1L697</accession>
<dbReference type="RefSeq" id="WP_040283075.1">
    <property type="nucleotide sequence ID" value="NZ_MRDE01000081.1"/>
</dbReference>
<dbReference type="AlphaFoldDB" id="A0A1R1L697"/>
<evidence type="ECO:0000313" key="1">
    <source>
        <dbReference type="EMBL" id="OMH23054.1"/>
    </source>
</evidence>
<proteinExistence type="predicted"/>
<dbReference type="Proteomes" id="UP000187085">
    <property type="component" value="Unassembled WGS sequence"/>
</dbReference>
<dbReference type="STRING" id="554083.BKD30_14350"/>
<name>A0A1R1L697_9MICC</name>
<reference evidence="1 2" key="1">
    <citation type="submission" date="2016-12" db="EMBL/GenBank/DDBJ databases">
        <title>Draft genome of Tersicoccus phoenicis 1P05MA.</title>
        <authorList>
            <person name="Nakajima Y."/>
            <person name="Yoshizawa S."/>
            <person name="Nakamura K."/>
            <person name="Ogura Y."/>
            <person name="Hayashi T."/>
            <person name="Kogure K."/>
        </authorList>
    </citation>
    <scope>NUCLEOTIDE SEQUENCE [LARGE SCALE GENOMIC DNA]</scope>
    <source>
        <strain evidence="1 2">1p05MA</strain>
    </source>
</reference>
<dbReference type="OrthoDB" id="9133858at2"/>
<organism evidence="1 2">
    <name type="scientific">Tersicoccus phoenicis</name>
    <dbReference type="NCBI Taxonomy" id="554083"/>
    <lineage>
        <taxon>Bacteria</taxon>
        <taxon>Bacillati</taxon>
        <taxon>Actinomycetota</taxon>
        <taxon>Actinomycetes</taxon>
        <taxon>Micrococcales</taxon>
        <taxon>Micrococcaceae</taxon>
        <taxon>Tersicoccus</taxon>
    </lineage>
</organism>
<comment type="caution">
    <text evidence="1">The sequence shown here is derived from an EMBL/GenBank/DDBJ whole genome shotgun (WGS) entry which is preliminary data.</text>
</comment>
<protein>
    <submittedName>
        <fullName evidence="1">Uncharacterized protein</fullName>
    </submittedName>
</protein>
<keyword evidence="2" id="KW-1185">Reference proteome</keyword>
<dbReference type="EMBL" id="MRDE01000081">
    <property type="protein sequence ID" value="OMH23054.1"/>
    <property type="molecule type" value="Genomic_DNA"/>
</dbReference>
<dbReference type="Gene3D" id="6.20.350.10">
    <property type="match status" value="1"/>
</dbReference>
<sequence>MDVERGASEALEHSDLIDRLASIEHERWAHWQRYVHDQCERLEDGSLVIPADLVARWEHQIATPYMDLSEAEKESDRDQVRRYLPVIAEACGSR</sequence>
<evidence type="ECO:0000313" key="2">
    <source>
        <dbReference type="Proteomes" id="UP000187085"/>
    </source>
</evidence>